<dbReference type="InterPro" id="IPR032675">
    <property type="entry name" value="LRR_dom_sf"/>
</dbReference>
<gene>
    <name evidence="4" type="ORF">PHAVU_010G054500g</name>
</gene>
<dbReference type="GO" id="GO:0006952">
    <property type="term" value="P:defense response"/>
    <property type="evidence" value="ECO:0007669"/>
    <property type="project" value="UniProtKB-KW"/>
</dbReference>
<dbReference type="InterPro" id="IPR000157">
    <property type="entry name" value="TIR_dom"/>
</dbReference>
<dbReference type="OrthoDB" id="1434579at2759"/>
<dbReference type="STRING" id="3885.V7AQM4"/>
<evidence type="ECO:0000259" key="3">
    <source>
        <dbReference type="PROSITE" id="PS50104"/>
    </source>
</evidence>
<dbReference type="OMA" id="RICNTSK"/>
<dbReference type="InterPro" id="IPR035897">
    <property type="entry name" value="Toll_tir_struct_dom_sf"/>
</dbReference>
<keyword evidence="1" id="KW-0677">Repeat</keyword>
<dbReference type="InterPro" id="IPR044974">
    <property type="entry name" value="Disease_R_plants"/>
</dbReference>
<keyword evidence="5" id="KW-1185">Reference proteome</keyword>
<dbReference type="EMBL" id="CM002297">
    <property type="protein sequence ID" value="ESW06516.1"/>
    <property type="molecule type" value="Genomic_DNA"/>
</dbReference>
<dbReference type="AlphaFoldDB" id="V7AQM4"/>
<dbReference type="PANTHER" id="PTHR11017">
    <property type="entry name" value="LEUCINE-RICH REPEAT-CONTAINING PROTEIN"/>
    <property type="match status" value="1"/>
</dbReference>
<dbReference type="GO" id="GO:0007165">
    <property type="term" value="P:signal transduction"/>
    <property type="evidence" value="ECO:0007669"/>
    <property type="project" value="InterPro"/>
</dbReference>
<dbReference type="SUPFAM" id="SSF52058">
    <property type="entry name" value="L domain-like"/>
    <property type="match status" value="1"/>
</dbReference>
<organism evidence="4 5">
    <name type="scientific">Phaseolus vulgaris</name>
    <name type="common">Kidney bean</name>
    <name type="synonym">French bean</name>
    <dbReference type="NCBI Taxonomy" id="3885"/>
    <lineage>
        <taxon>Eukaryota</taxon>
        <taxon>Viridiplantae</taxon>
        <taxon>Streptophyta</taxon>
        <taxon>Embryophyta</taxon>
        <taxon>Tracheophyta</taxon>
        <taxon>Spermatophyta</taxon>
        <taxon>Magnoliopsida</taxon>
        <taxon>eudicotyledons</taxon>
        <taxon>Gunneridae</taxon>
        <taxon>Pentapetalae</taxon>
        <taxon>rosids</taxon>
        <taxon>fabids</taxon>
        <taxon>Fabales</taxon>
        <taxon>Fabaceae</taxon>
        <taxon>Papilionoideae</taxon>
        <taxon>50 kb inversion clade</taxon>
        <taxon>NPAAA clade</taxon>
        <taxon>indigoferoid/millettioid clade</taxon>
        <taxon>Phaseoleae</taxon>
        <taxon>Phaseolus</taxon>
    </lineage>
</organism>
<proteinExistence type="predicted"/>
<dbReference type="eggNOG" id="ENOG502R41B">
    <property type="taxonomic scope" value="Eukaryota"/>
</dbReference>
<dbReference type="SUPFAM" id="SSF46785">
    <property type="entry name" value="Winged helix' DNA-binding domain"/>
    <property type="match status" value="1"/>
</dbReference>
<dbReference type="PROSITE" id="PS50104">
    <property type="entry name" value="TIR"/>
    <property type="match status" value="1"/>
</dbReference>
<reference evidence="5" key="1">
    <citation type="journal article" date="2014" name="Nat. Genet.">
        <title>A reference genome for common bean and genome-wide analysis of dual domestications.</title>
        <authorList>
            <person name="Schmutz J."/>
            <person name="McClean P.E."/>
            <person name="Mamidi S."/>
            <person name="Wu G.A."/>
            <person name="Cannon S.B."/>
            <person name="Grimwood J."/>
            <person name="Jenkins J."/>
            <person name="Shu S."/>
            <person name="Song Q."/>
            <person name="Chavarro C."/>
            <person name="Torres-Torres M."/>
            <person name="Geffroy V."/>
            <person name="Moghaddam S.M."/>
            <person name="Gao D."/>
            <person name="Abernathy B."/>
            <person name="Barry K."/>
            <person name="Blair M."/>
            <person name="Brick M.A."/>
            <person name="Chovatia M."/>
            <person name="Gepts P."/>
            <person name="Goodstein D.M."/>
            <person name="Gonzales M."/>
            <person name="Hellsten U."/>
            <person name="Hyten D.L."/>
            <person name="Jia G."/>
            <person name="Kelly J.D."/>
            <person name="Kudrna D."/>
            <person name="Lee R."/>
            <person name="Richard M.M."/>
            <person name="Miklas P.N."/>
            <person name="Osorno J.M."/>
            <person name="Rodrigues J."/>
            <person name="Thareau V."/>
            <person name="Urrea C.A."/>
            <person name="Wang M."/>
            <person name="Yu Y."/>
            <person name="Zhang M."/>
            <person name="Wing R.A."/>
            <person name="Cregan P.B."/>
            <person name="Rokhsar D.S."/>
            <person name="Jackson S.A."/>
        </authorList>
    </citation>
    <scope>NUCLEOTIDE SEQUENCE [LARGE SCALE GENOMIC DNA]</scope>
    <source>
        <strain evidence="5">cv. G19833</strain>
    </source>
</reference>
<dbReference type="InterPro" id="IPR058192">
    <property type="entry name" value="WHD_ROQ1-like"/>
</dbReference>
<dbReference type="Gene3D" id="3.80.10.10">
    <property type="entry name" value="Ribonuclease Inhibitor"/>
    <property type="match status" value="1"/>
</dbReference>
<dbReference type="SMR" id="V7AQM4"/>
<feature type="domain" description="TIR" evidence="3">
    <location>
        <begin position="16"/>
        <end position="161"/>
    </location>
</feature>
<dbReference type="InterPro" id="IPR027417">
    <property type="entry name" value="P-loop_NTPase"/>
</dbReference>
<dbReference type="Gene3D" id="3.40.50.10140">
    <property type="entry name" value="Toll/interleukin-1 receptor homology (TIR) domain"/>
    <property type="match status" value="1"/>
</dbReference>
<protein>
    <recommendedName>
        <fullName evidence="3">TIR domain-containing protein</fullName>
    </recommendedName>
</protein>
<evidence type="ECO:0000256" key="2">
    <source>
        <dbReference type="ARBA" id="ARBA00022821"/>
    </source>
</evidence>
<dbReference type="SUPFAM" id="SSF52200">
    <property type="entry name" value="Toll/Interleukin receptor TIR domain"/>
    <property type="match status" value="1"/>
</dbReference>
<dbReference type="SUPFAM" id="SSF52540">
    <property type="entry name" value="P-loop containing nucleoside triphosphate hydrolases"/>
    <property type="match status" value="1"/>
</dbReference>
<dbReference type="Pfam" id="PF23282">
    <property type="entry name" value="WHD_ROQ1"/>
    <property type="match status" value="1"/>
</dbReference>
<evidence type="ECO:0000256" key="1">
    <source>
        <dbReference type="ARBA" id="ARBA00022737"/>
    </source>
</evidence>
<dbReference type="SMART" id="SM00255">
    <property type="entry name" value="TIR"/>
    <property type="match status" value="1"/>
</dbReference>
<accession>V7AQM4</accession>
<dbReference type="Pfam" id="PF01582">
    <property type="entry name" value="TIR"/>
    <property type="match status" value="1"/>
</dbReference>
<dbReference type="Gramene" id="ESW06516">
    <property type="protein sequence ID" value="ESW06516"/>
    <property type="gene ID" value="PHAVU_010G054500g"/>
</dbReference>
<sequence>MASIQYTSSSSSLPTHIYDVFVSFRGENTLNNFTAFLFQALRTKGINVFKDDEDLKKGESIAPELLQAIQASLLFVVVFSQNYASFTWYLRELAEICNCVERCVIILIFYDVDPLVRLREDEVKMEEVQRWRPAFTQVADLSGWDIQNKIHHIFDNVDQGEQLKLFTRNKDIRRCIGGGSRIIIISMDEHIVKTHGVDDVYQVQPLGEKNAIQLFCRNAFKVNYILGDYEELAYEVLSHAEGHPLAIERSALGKLRYNKDRNIMNVSRISFDQLKEEEKEIFLDIACFLQVEEGSMIHFDKTVEEILSIRGFDYENGILALIEKSLITCENENIYMHALLMDLGHSIATENLEVIYIEHNFLSGTLSAEGLSKIRYLNLLSLDGVNFSGSLNHLSNELMYLSWRKYLFKSLPQSFHPEKLVELQLDESSIKRLWKGAKVVEALKLEEIKLIGCIKLKKIDPSIGLLRKLTFLNLKNCKSLGNNFTTLPNLKNLSKLYCLNLQHCKQLKWLLNLPTQTNLLSIILKRQSSYFKDENVVGLIIYNWPKLVEREQCSSMIFSWMIHSYEAICLKVRYRTYRCPTFESVIPRSEIPRWFNNQFVSMDNSIKNYASPVQHDYSCIGVMCCAIFHMGNEKEKTFNTFIHKARIPPINLRKDLVIDKSDHMWLFYLDDKEFRRSAYGCRWNEHYKYVITKLITDWSSFTNRKSICEGVCEEIWISLDI</sequence>
<dbReference type="Proteomes" id="UP000000226">
    <property type="component" value="Chromosome 10"/>
</dbReference>
<evidence type="ECO:0000313" key="4">
    <source>
        <dbReference type="EMBL" id="ESW06516.1"/>
    </source>
</evidence>
<name>V7AQM4_PHAVU</name>
<dbReference type="InterPro" id="IPR036390">
    <property type="entry name" value="WH_DNA-bd_sf"/>
</dbReference>
<dbReference type="PANTHER" id="PTHR11017:SF259">
    <property type="entry name" value="ADP-RIBOSYL CYCLASE_CYCLIC ADP-RIBOSE HYDROLASE"/>
    <property type="match status" value="1"/>
</dbReference>
<keyword evidence="2" id="KW-0611">Plant defense</keyword>
<evidence type="ECO:0000313" key="5">
    <source>
        <dbReference type="Proteomes" id="UP000000226"/>
    </source>
</evidence>